<dbReference type="Proteomes" id="UP000694251">
    <property type="component" value="Chromosome 2"/>
</dbReference>
<dbReference type="Pfam" id="PF03108">
    <property type="entry name" value="DBD_Tnp_Mut"/>
    <property type="match status" value="1"/>
</dbReference>
<dbReference type="Pfam" id="PF10551">
    <property type="entry name" value="MULE"/>
    <property type="match status" value="1"/>
</dbReference>
<protein>
    <submittedName>
        <fullName evidence="5">MULE transposase domain</fullName>
    </submittedName>
</protein>
<dbReference type="InterPro" id="IPR004332">
    <property type="entry name" value="Transposase_MuDR"/>
</dbReference>
<keyword evidence="2" id="KW-0812">Transmembrane</keyword>
<comment type="caution">
    <text evidence="5">The sequence shown here is derived from an EMBL/GenBank/DDBJ whole genome shotgun (WGS) entry which is preliminary data.</text>
</comment>
<reference evidence="5 6" key="1">
    <citation type="submission" date="2020-12" db="EMBL/GenBank/DDBJ databases">
        <title>Concerted genomic and epigenomic changes stabilize Arabidopsis allopolyploids.</title>
        <authorList>
            <person name="Chen Z."/>
        </authorList>
    </citation>
    <scope>NUCLEOTIDE SEQUENCE [LARGE SCALE GENOMIC DNA]</scope>
    <source>
        <strain evidence="5">As9502</strain>
        <tissue evidence="5">Leaf</tissue>
    </source>
</reference>
<feature type="region of interest" description="Disordered" evidence="1">
    <location>
        <begin position="1068"/>
        <end position="1130"/>
    </location>
</feature>
<keyword evidence="2" id="KW-0472">Membrane</keyword>
<evidence type="ECO:0000259" key="4">
    <source>
        <dbReference type="Pfam" id="PF10551"/>
    </source>
</evidence>
<evidence type="ECO:0000256" key="2">
    <source>
        <dbReference type="SAM" id="Phobius"/>
    </source>
</evidence>
<dbReference type="OrthoDB" id="1022893at2759"/>
<proteinExistence type="predicted"/>
<feature type="domain" description="Transposase MuDR plant" evidence="3">
    <location>
        <begin position="717"/>
        <end position="779"/>
    </location>
</feature>
<keyword evidence="6" id="KW-1185">Reference proteome</keyword>
<dbReference type="EMBL" id="JAEFBJ010000002">
    <property type="protein sequence ID" value="KAG7640660.1"/>
    <property type="molecule type" value="Genomic_DNA"/>
</dbReference>
<evidence type="ECO:0000256" key="1">
    <source>
        <dbReference type="SAM" id="MobiDB-lite"/>
    </source>
</evidence>
<feature type="transmembrane region" description="Helical" evidence="2">
    <location>
        <begin position="21"/>
        <end position="44"/>
    </location>
</feature>
<evidence type="ECO:0000313" key="6">
    <source>
        <dbReference type="Proteomes" id="UP000694251"/>
    </source>
</evidence>
<organism evidence="5 6">
    <name type="scientific">Arabidopsis suecica</name>
    <name type="common">Swedish thale-cress</name>
    <name type="synonym">Cardaminopsis suecica</name>
    <dbReference type="NCBI Taxonomy" id="45249"/>
    <lineage>
        <taxon>Eukaryota</taxon>
        <taxon>Viridiplantae</taxon>
        <taxon>Streptophyta</taxon>
        <taxon>Embryophyta</taxon>
        <taxon>Tracheophyta</taxon>
        <taxon>Spermatophyta</taxon>
        <taxon>Magnoliopsida</taxon>
        <taxon>eudicotyledons</taxon>
        <taxon>Gunneridae</taxon>
        <taxon>Pentapetalae</taxon>
        <taxon>rosids</taxon>
        <taxon>malvids</taxon>
        <taxon>Brassicales</taxon>
        <taxon>Brassicaceae</taxon>
        <taxon>Camelineae</taxon>
        <taxon>Arabidopsis</taxon>
    </lineage>
</organism>
<sequence length="1146" mass="128442">MSAPTTRSVPLHRSRRASNASCPAIWFLGFSFMGPITIVGPFPLRPKPIFCDPSPLPIKPRFVSFCNLQSLSQCRRRFSVLSGHGHHLNGESPSLLCSCKQSLRTLVLGLSRAMLYVCFLKSLGLVLMRPICRRCDAGHQSPLSKYFMPTSISTNFKNIPTIFPSRVWIKLPDYKLCVEFLNLLGRYGLFVREDPPVLLRYHINLSTPRRSFSLYQNLVRTFAKALLSEVLLVPTRLLSLAPLLTLLRLVTVTTFSPAALFVEELSTILDLTSAMAMVVRLVRGEWKRDEYGCYEHVAELDGLCLAVKIRERDTFAKVFTAVKERLSHRSEDEVELSYQWPQWIMGPDWQRANPIPILDDEDMTLFMAIRSDLEEVHLKVKIIRKMLGASTVNSHRSVLDMGNMTSETISDKYWNSSETRAAWDSAVTRMLYGIVSGNSVTGDVGLAKYGAGPHIVRGGGITIRENTGETGVGSVAPRTLTQGHPSATAKGKERILDEESINDLEFAVWRKNQQEVMLREMEEREIRLAGSMVGQLVTTPAKATDNDVRGQTSSNPEEAIRLTLGNAAPVADVVSVVALSSTNSTFKTPSNSISFSSEDLMDEDEVSSNNCLARIGEDEVAHYYSDPDGPLCMAPMNTPKISRVNNIVRGEIVATEAQVNELNTHVRRRLADIYLKETLVPTVLYDRDAPPYFDDPGEEDYLHRALKDADYEGDDIFIGRLFKNKEDCATKLAIHAIRRKFNFITVKSCPNIVLAVCVSHTCPWRVYATKLEDSERFEIKCATQQHTCSVDARGDFHKQVSTAVIGQLMRTKYLGVGKGRRPNELRKMLRDEFSLNVSYWKAWRTREIAMDNAMGSALGSYALIQPYFKLLMETNPNSLVAMDTEKDKKGVEGFRYLFFALDAAVKGYAYMRKVIVIDGTHMRGRYGGCLIAASAQDANFQVFPIAFGIVNSENDDAWTWFMERLTDAIPNDPDLVFVSDRHSSIYASMRKVYPMSSHAACVVHLKRNIVSIFKSEGLSFLVASAARAYRPSDFNRIFVEVRAMHPACADYLEGIGFEHWTRSHFVGDSDNKRRDPCRNNGRRPPHHPISEISVQGDDHARPGHGYTGTFPSDVGGGKLAPPYVRRPPGRPQKILKALLQMQDSGT</sequence>
<dbReference type="InterPro" id="IPR018289">
    <property type="entry name" value="MULE_transposase_dom"/>
</dbReference>
<keyword evidence="2" id="KW-1133">Transmembrane helix</keyword>
<evidence type="ECO:0000259" key="3">
    <source>
        <dbReference type="Pfam" id="PF03108"/>
    </source>
</evidence>
<dbReference type="PANTHER" id="PTHR31973">
    <property type="entry name" value="POLYPROTEIN, PUTATIVE-RELATED"/>
    <property type="match status" value="1"/>
</dbReference>
<dbReference type="AlphaFoldDB" id="A0A8T2G1N8"/>
<name>A0A8T2G1N8_ARASU</name>
<evidence type="ECO:0000313" key="5">
    <source>
        <dbReference type="EMBL" id="KAG7640660.1"/>
    </source>
</evidence>
<gene>
    <name evidence="5" type="ORF">ISN44_As02g005500</name>
</gene>
<feature type="domain" description="MULE transposase" evidence="4">
    <location>
        <begin position="914"/>
        <end position="1008"/>
    </location>
</feature>
<dbReference type="PANTHER" id="PTHR31973:SF187">
    <property type="entry name" value="MUTATOR TRANSPOSASE MUDRA PROTEIN"/>
    <property type="match status" value="1"/>
</dbReference>
<feature type="compositionally biased region" description="Basic and acidic residues" evidence="1">
    <location>
        <begin position="1068"/>
        <end position="1077"/>
    </location>
</feature>
<accession>A0A8T2G1N8</accession>